<sequence length="110" mass="12258">MPEEGIELTANDQLLTTDEIKQISGLFVKTLGVTKIRLTGGEPLIRKDIIDIIRHLSELRPFGLKTIGLTTNGIVLDRMCSDLKLAGLNAINISLDTLRADKYELITRRK</sequence>
<evidence type="ECO:0000256" key="4">
    <source>
        <dbReference type="ARBA" id="ARBA00023004"/>
    </source>
</evidence>
<proteinExistence type="predicted"/>
<organism evidence="8">
    <name type="scientific">Oppiella nova</name>
    <dbReference type="NCBI Taxonomy" id="334625"/>
    <lineage>
        <taxon>Eukaryota</taxon>
        <taxon>Metazoa</taxon>
        <taxon>Ecdysozoa</taxon>
        <taxon>Arthropoda</taxon>
        <taxon>Chelicerata</taxon>
        <taxon>Arachnida</taxon>
        <taxon>Acari</taxon>
        <taxon>Acariformes</taxon>
        <taxon>Sarcoptiformes</taxon>
        <taxon>Oribatida</taxon>
        <taxon>Brachypylina</taxon>
        <taxon>Oppioidea</taxon>
        <taxon>Oppiidae</taxon>
        <taxon>Oppiella</taxon>
    </lineage>
</organism>
<dbReference type="Proteomes" id="UP000728032">
    <property type="component" value="Unassembled WGS sequence"/>
</dbReference>
<keyword evidence="2" id="KW-0949">S-adenosyl-L-methionine</keyword>
<dbReference type="GO" id="GO:0061799">
    <property type="term" value="F:cyclic pyranopterin monophosphate synthase activity"/>
    <property type="evidence" value="ECO:0007669"/>
    <property type="project" value="TreeGrafter"/>
</dbReference>
<evidence type="ECO:0000313" key="9">
    <source>
        <dbReference type="Proteomes" id="UP000728032"/>
    </source>
</evidence>
<feature type="non-terminal residue" evidence="8">
    <location>
        <position position="110"/>
    </location>
</feature>
<dbReference type="GO" id="GO:0051536">
    <property type="term" value="F:iron-sulfur cluster binding"/>
    <property type="evidence" value="ECO:0007669"/>
    <property type="project" value="UniProtKB-KW"/>
</dbReference>
<protein>
    <recommendedName>
        <fullName evidence="7">Radical SAM core domain-containing protein</fullName>
    </recommendedName>
</protein>
<dbReference type="OrthoDB" id="429626at2759"/>
<dbReference type="EMBL" id="OC933273">
    <property type="protein sequence ID" value="CAD7659839.1"/>
    <property type="molecule type" value="Genomic_DNA"/>
</dbReference>
<dbReference type="EMBL" id="CAJPVJ010018448">
    <property type="protein sequence ID" value="CAG2176977.1"/>
    <property type="molecule type" value="Genomic_DNA"/>
</dbReference>
<keyword evidence="4" id="KW-0408">Iron</keyword>
<keyword evidence="9" id="KW-1185">Reference proteome</keyword>
<dbReference type="InterPro" id="IPR007197">
    <property type="entry name" value="rSAM"/>
</dbReference>
<evidence type="ECO:0000256" key="2">
    <source>
        <dbReference type="ARBA" id="ARBA00022691"/>
    </source>
</evidence>
<comment type="pathway">
    <text evidence="1">Cofactor biosynthesis; molybdopterin biosynthesis.</text>
</comment>
<accession>A0A7R9QVC6</accession>
<keyword evidence="5" id="KW-0411">Iron-sulfur</keyword>
<keyword evidence="6" id="KW-0501">Molybdenum cofactor biosynthesis</keyword>
<dbReference type="InterPro" id="IPR050105">
    <property type="entry name" value="MoCo_biosynth_MoaA/MoaC"/>
</dbReference>
<evidence type="ECO:0000256" key="1">
    <source>
        <dbReference type="ARBA" id="ARBA00005046"/>
    </source>
</evidence>
<dbReference type="Gene3D" id="3.20.20.70">
    <property type="entry name" value="Aldolase class I"/>
    <property type="match status" value="1"/>
</dbReference>
<keyword evidence="3" id="KW-0479">Metal-binding</keyword>
<dbReference type="GO" id="GO:0006777">
    <property type="term" value="P:Mo-molybdopterin cofactor biosynthetic process"/>
    <property type="evidence" value="ECO:0007669"/>
    <property type="project" value="UniProtKB-KW"/>
</dbReference>
<dbReference type="GO" id="GO:0046872">
    <property type="term" value="F:metal ion binding"/>
    <property type="evidence" value="ECO:0007669"/>
    <property type="project" value="UniProtKB-KW"/>
</dbReference>
<dbReference type="PROSITE" id="PS51918">
    <property type="entry name" value="RADICAL_SAM"/>
    <property type="match status" value="1"/>
</dbReference>
<dbReference type="PANTHER" id="PTHR22960">
    <property type="entry name" value="MOLYBDOPTERIN COFACTOR SYNTHESIS PROTEIN A"/>
    <property type="match status" value="1"/>
</dbReference>
<dbReference type="SUPFAM" id="SSF102114">
    <property type="entry name" value="Radical SAM enzymes"/>
    <property type="match status" value="1"/>
</dbReference>
<gene>
    <name evidence="8" type="ORF">ONB1V03_LOCUS16410</name>
</gene>
<dbReference type="Pfam" id="PF04055">
    <property type="entry name" value="Radical_SAM"/>
    <property type="match status" value="1"/>
</dbReference>
<evidence type="ECO:0000256" key="6">
    <source>
        <dbReference type="ARBA" id="ARBA00023150"/>
    </source>
</evidence>
<reference evidence="8" key="1">
    <citation type="submission" date="2020-11" db="EMBL/GenBank/DDBJ databases">
        <authorList>
            <person name="Tran Van P."/>
        </authorList>
    </citation>
    <scope>NUCLEOTIDE SEQUENCE</scope>
</reference>
<dbReference type="PANTHER" id="PTHR22960:SF0">
    <property type="entry name" value="MOLYBDENUM COFACTOR BIOSYNTHESIS PROTEIN 1"/>
    <property type="match status" value="1"/>
</dbReference>
<evidence type="ECO:0000313" key="8">
    <source>
        <dbReference type="EMBL" id="CAD7659839.1"/>
    </source>
</evidence>
<dbReference type="InterPro" id="IPR058240">
    <property type="entry name" value="rSAM_sf"/>
</dbReference>
<evidence type="ECO:0000259" key="7">
    <source>
        <dbReference type="PROSITE" id="PS51918"/>
    </source>
</evidence>
<dbReference type="GO" id="GO:0061798">
    <property type="term" value="F:GTP 3',8'-cyclase activity"/>
    <property type="evidence" value="ECO:0007669"/>
    <property type="project" value="TreeGrafter"/>
</dbReference>
<evidence type="ECO:0000256" key="3">
    <source>
        <dbReference type="ARBA" id="ARBA00022723"/>
    </source>
</evidence>
<evidence type="ECO:0000256" key="5">
    <source>
        <dbReference type="ARBA" id="ARBA00023014"/>
    </source>
</evidence>
<feature type="domain" description="Radical SAM core" evidence="7">
    <location>
        <begin position="1"/>
        <end position="110"/>
    </location>
</feature>
<dbReference type="InterPro" id="IPR013785">
    <property type="entry name" value="Aldolase_TIM"/>
</dbReference>
<name>A0A7R9QVC6_9ACAR</name>
<dbReference type="AlphaFoldDB" id="A0A7R9QVC6"/>